<dbReference type="KEGG" id="tfl:RPIT_08650"/>
<organism evidence="5 6">
    <name type="scientific">Tessaracoccus flavus</name>
    <dbReference type="NCBI Taxonomy" id="1610493"/>
    <lineage>
        <taxon>Bacteria</taxon>
        <taxon>Bacillati</taxon>
        <taxon>Actinomycetota</taxon>
        <taxon>Actinomycetes</taxon>
        <taxon>Propionibacteriales</taxon>
        <taxon>Propionibacteriaceae</taxon>
        <taxon>Tessaracoccus</taxon>
    </lineage>
</organism>
<dbReference type="PROSITE" id="PS00211">
    <property type="entry name" value="ABC_TRANSPORTER_1"/>
    <property type="match status" value="1"/>
</dbReference>
<protein>
    <submittedName>
        <fullName evidence="5">Export ABC transporter ATP-binding protein</fullName>
    </submittedName>
</protein>
<evidence type="ECO:0000256" key="2">
    <source>
        <dbReference type="ARBA" id="ARBA00022448"/>
    </source>
</evidence>
<keyword evidence="4 5" id="KW-0067">ATP-binding</keyword>
<evidence type="ECO:0000313" key="5">
    <source>
        <dbReference type="EMBL" id="AQP44849.1"/>
    </source>
</evidence>
<dbReference type="Gene3D" id="3.40.50.300">
    <property type="entry name" value="P-loop containing nucleotide triphosphate hydrolases"/>
    <property type="match status" value="1"/>
</dbReference>
<accession>A0A1Q2CFF6</accession>
<dbReference type="GO" id="GO:0016887">
    <property type="term" value="F:ATP hydrolysis activity"/>
    <property type="evidence" value="ECO:0007669"/>
    <property type="project" value="InterPro"/>
</dbReference>
<dbReference type="InterPro" id="IPR003593">
    <property type="entry name" value="AAA+_ATPase"/>
</dbReference>
<dbReference type="InterPro" id="IPR017871">
    <property type="entry name" value="ABC_transporter-like_CS"/>
</dbReference>
<name>A0A1Q2CFF6_9ACTN</name>
<dbReference type="SMART" id="SM00382">
    <property type="entry name" value="AAA"/>
    <property type="match status" value="1"/>
</dbReference>
<dbReference type="Proteomes" id="UP000188324">
    <property type="component" value="Chromosome"/>
</dbReference>
<keyword evidence="3" id="KW-0547">Nucleotide-binding</keyword>
<dbReference type="Pfam" id="PF00005">
    <property type="entry name" value="ABC_tran"/>
    <property type="match status" value="1"/>
</dbReference>
<keyword evidence="6" id="KW-1185">Reference proteome</keyword>
<dbReference type="STRING" id="1610493.RPIT_08650"/>
<evidence type="ECO:0000256" key="3">
    <source>
        <dbReference type="ARBA" id="ARBA00022741"/>
    </source>
</evidence>
<dbReference type="GO" id="GO:0005524">
    <property type="term" value="F:ATP binding"/>
    <property type="evidence" value="ECO:0007669"/>
    <property type="project" value="UniProtKB-KW"/>
</dbReference>
<evidence type="ECO:0000256" key="4">
    <source>
        <dbReference type="ARBA" id="ARBA00022840"/>
    </source>
</evidence>
<gene>
    <name evidence="5" type="ORF">RPIT_08650</name>
</gene>
<evidence type="ECO:0000256" key="1">
    <source>
        <dbReference type="ARBA" id="ARBA00005417"/>
    </source>
</evidence>
<dbReference type="PROSITE" id="PS50893">
    <property type="entry name" value="ABC_TRANSPORTER_2"/>
    <property type="match status" value="1"/>
</dbReference>
<keyword evidence="2" id="KW-0813">Transport</keyword>
<dbReference type="PANTHER" id="PTHR43335:SF4">
    <property type="entry name" value="ABC TRANSPORTER, ATP-BINDING PROTEIN"/>
    <property type="match status" value="1"/>
</dbReference>
<dbReference type="InterPro" id="IPR027417">
    <property type="entry name" value="P-loop_NTPase"/>
</dbReference>
<evidence type="ECO:0000313" key="6">
    <source>
        <dbReference type="Proteomes" id="UP000188324"/>
    </source>
</evidence>
<dbReference type="OrthoDB" id="9804819at2"/>
<proteinExistence type="inferred from homology"/>
<sequence length="305" mass="33207">MIETRNLTKRYGSKTVVDNLSVQIQPGVVTGFLGPNGAGKSTTMRMLLGLERPTSGTALIDGVPYRTLKRPLTTVGALLDAGWVHPKRSARDHLRWVAASNRIDTARVDEILEIVGLREAARRKAGEFSLGMRQRLGLATAMLGDPQHYILDEPVNGLDPEGIHWIRQVMRRLADQGKTVLVSSHLLSEMSQTADNLIVIAQGRLLADTTVEAFVAAQGAGKIRVRARRLDELAAALRHRGAEVIVRDSAQDRCLAVTGLSIEEVADVAGDYGVLELGQERVSLEDAFIEMTRDGVEYAGSVGRK</sequence>
<comment type="similarity">
    <text evidence="1">Belongs to the ABC transporter superfamily.</text>
</comment>
<dbReference type="SUPFAM" id="SSF52540">
    <property type="entry name" value="P-loop containing nucleoside triphosphate hydrolases"/>
    <property type="match status" value="1"/>
</dbReference>
<dbReference type="AlphaFoldDB" id="A0A1Q2CFF6"/>
<dbReference type="InterPro" id="IPR003439">
    <property type="entry name" value="ABC_transporter-like_ATP-bd"/>
</dbReference>
<dbReference type="EMBL" id="CP019605">
    <property type="protein sequence ID" value="AQP44849.1"/>
    <property type="molecule type" value="Genomic_DNA"/>
</dbReference>
<dbReference type="CDD" id="cd03268">
    <property type="entry name" value="ABC_BcrA_bacitracin_resist"/>
    <property type="match status" value="1"/>
</dbReference>
<reference evidence="5 6" key="1">
    <citation type="journal article" date="2016" name="Int. J. Syst. Evol. Microbiol.">
        <title>Tessaracoccus flavus sp. nov., isolated from the drainage system of a lindane-producing factory.</title>
        <authorList>
            <person name="Kumari R."/>
            <person name="Singh P."/>
            <person name="Schumann P."/>
            <person name="Lal R."/>
        </authorList>
    </citation>
    <scope>NUCLEOTIDE SEQUENCE [LARGE SCALE GENOMIC DNA]</scope>
    <source>
        <strain evidence="5 6">RP1T</strain>
    </source>
</reference>
<dbReference type="PANTHER" id="PTHR43335">
    <property type="entry name" value="ABC TRANSPORTER, ATP-BINDING PROTEIN"/>
    <property type="match status" value="1"/>
</dbReference>